<keyword evidence="2" id="KW-0472">Membrane</keyword>
<sequence>MAALDLSTGISRQRCKLESLRADSSPQQDSLPECPSMQAAALLLQGPPFDSISTIHDQHNMTGTMAFKTLLLSAGSLHISSSNRSSYSANDWKKFVSMTGMPYYFNSRLRILTPDNMMDPDIRSALLEVFEEHIESIEEEYELPRDSEHVLWRVSDSEPELSEEEDTERRSSSSEDSMSADPSDDFAIYCASLDLGSKIGFGEDSDEYEHHSPQSFWQHLAEYSMHYRRIPPQLETQFLCALAHGATEQVIGTGQASFPFDDHQCKSIMQVYNILKARSKAKNGVHFLPALLWHIARIMEDVWHCRSRHRYGIISKAENNVPTGPSWISRYFDFMMICLLFGRHSSYHRRLEVTRPNGKVYIPEFRACMEGLVSEWTDSNLLATVFVLASVGFLTIPDISTVQRLSSLASTLFGLTSVTSGIHHTWRHKKKIDAEHDDAHGYVSHIRFFGSAMDLRLTACFLCLPIATLMWSVLSFMITIVSYCFQCSGEVGQVFLAVLTFVVILCIIGAFLCFWYETEAKEDYSSSTGETMNLASTLPIQSRGQPHAVNPIAHLDEIQAFERLSTLPQGLPHILYSRTMR</sequence>
<keyword evidence="4" id="KW-1185">Reference proteome</keyword>
<dbReference type="AlphaFoldDB" id="A0A1J8QP53"/>
<feature type="transmembrane region" description="Helical" evidence="2">
    <location>
        <begin position="494"/>
        <end position="516"/>
    </location>
</feature>
<reference evidence="3 4" key="1">
    <citation type="submission" date="2016-03" db="EMBL/GenBank/DDBJ databases">
        <title>Comparative genomics of the ectomycorrhizal sister species Rhizopogon vinicolor and Rhizopogon vesiculosus (Basidiomycota: Boletales) reveals a divergence of the mating type B locus.</title>
        <authorList>
            <person name="Mujic A.B."/>
            <person name="Kuo A."/>
            <person name="Tritt A."/>
            <person name="Lipzen A."/>
            <person name="Chen C."/>
            <person name="Johnson J."/>
            <person name="Sharma A."/>
            <person name="Barry K."/>
            <person name="Grigoriev I.V."/>
            <person name="Spatafora J.W."/>
        </authorList>
    </citation>
    <scope>NUCLEOTIDE SEQUENCE [LARGE SCALE GENOMIC DNA]</scope>
    <source>
        <strain evidence="3 4">AM-OR11-056</strain>
    </source>
</reference>
<dbReference type="EMBL" id="LVVM01003268">
    <property type="protein sequence ID" value="OJA15208.1"/>
    <property type="molecule type" value="Genomic_DNA"/>
</dbReference>
<organism evidence="3 4">
    <name type="scientific">Rhizopogon vesiculosus</name>
    <dbReference type="NCBI Taxonomy" id="180088"/>
    <lineage>
        <taxon>Eukaryota</taxon>
        <taxon>Fungi</taxon>
        <taxon>Dikarya</taxon>
        <taxon>Basidiomycota</taxon>
        <taxon>Agaricomycotina</taxon>
        <taxon>Agaricomycetes</taxon>
        <taxon>Agaricomycetidae</taxon>
        <taxon>Boletales</taxon>
        <taxon>Suillineae</taxon>
        <taxon>Rhizopogonaceae</taxon>
        <taxon>Rhizopogon</taxon>
    </lineage>
</organism>
<feature type="compositionally biased region" description="Acidic residues" evidence="1">
    <location>
        <begin position="157"/>
        <end position="166"/>
    </location>
</feature>
<gene>
    <name evidence="3" type="ORF">AZE42_10553</name>
</gene>
<dbReference type="Proteomes" id="UP000183567">
    <property type="component" value="Unassembled WGS sequence"/>
</dbReference>
<keyword evidence="2" id="KW-1133">Transmembrane helix</keyword>
<accession>A0A1J8QP53</accession>
<feature type="transmembrane region" description="Helical" evidence="2">
    <location>
        <begin position="457"/>
        <end position="482"/>
    </location>
</feature>
<evidence type="ECO:0000256" key="2">
    <source>
        <dbReference type="SAM" id="Phobius"/>
    </source>
</evidence>
<comment type="caution">
    <text evidence="3">The sequence shown here is derived from an EMBL/GenBank/DDBJ whole genome shotgun (WGS) entry which is preliminary data.</text>
</comment>
<feature type="transmembrane region" description="Helical" evidence="2">
    <location>
        <begin position="381"/>
        <end position="399"/>
    </location>
</feature>
<proteinExistence type="predicted"/>
<evidence type="ECO:0000313" key="4">
    <source>
        <dbReference type="Proteomes" id="UP000183567"/>
    </source>
</evidence>
<keyword evidence="2" id="KW-0812">Transmembrane</keyword>
<evidence type="ECO:0000313" key="3">
    <source>
        <dbReference type="EMBL" id="OJA15208.1"/>
    </source>
</evidence>
<feature type="region of interest" description="Disordered" evidence="1">
    <location>
        <begin position="155"/>
        <end position="183"/>
    </location>
</feature>
<dbReference type="OrthoDB" id="3166422at2759"/>
<evidence type="ECO:0000256" key="1">
    <source>
        <dbReference type="SAM" id="MobiDB-lite"/>
    </source>
</evidence>
<protein>
    <submittedName>
        <fullName evidence="3">Uncharacterized protein</fullName>
    </submittedName>
</protein>
<name>A0A1J8QP53_9AGAM</name>